<comment type="caution">
    <text evidence="7">The sequence shown here is derived from an EMBL/GenBank/DDBJ whole genome shotgun (WGS) entry which is preliminary data.</text>
</comment>
<dbReference type="GO" id="GO:0016787">
    <property type="term" value="F:hydrolase activity"/>
    <property type="evidence" value="ECO:0007669"/>
    <property type="project" value="UniProtKB-KW"/>
</dbReference>
<evidence type="ECO:0000256" key="1">
    <source>
        <dbReference type="ARBA" id="ARBA00004651"/>
    </source>
</evidence>
<feature type="transmembrane region" description="Helical" evidence="6">
    <location>
        <begin position="83"/>
        <end position="109"/>
    </location>
</feature>
<evidence type="ECO:0000313" key="7">
    <source>
        <dbReference type="EMBL" id="PQV53618.1"/>
    </source>
</evidence>
<comment type="subcellular location">
    <subcellularLocation>
        <location evidence="1">Cell membrane</location>
        <topology evidence="1">Multi-pass membrane protein</topology>
    </subcellularLocation>
</comment>
<dbReference type="EMBL" id="PVEP01000014">
    <property type="protein sequence ID" value="PQV53618.1"/>
    <property type="molecule type" value="Genomic_DNA"/>
</dbReference>
<evidence type="ECO:0000313" key="8">
    <source>
        <dbReference type="Proteomes" id="UP000238338"/>
    </source>
</evidence>
<evidence type="ECO:0000256" key="4">
    <source>
        <dbReference type="ARBA" id="ARBA00022989"/>
    </source>
</evidence>
<dbReference type="Proteomes" id="UP000238338">
    <property type="component" value="Unassembled WGS sequence"/>
</dbReference>
<sequence>MIQPLLALLACQLGGEAAARVLAVPLPGPVIGMLLMLALLLTLPRFVTLMRPLAEGILAHLSLLFVPAGVGVVGHVATLGTQAVALLVAVVVSTVLAIAAGALTFVAVARLTGAGDD</sequence>
<dbReference type="PANTHER" id="PTHR33931:SF2">
    <property type="entry name" value="HOLIN-LIKE PROTEIN CIDA"/>
    <property type="match status" value="1"/>
</dbReference>
<keyword evidence="3 6" id="KW-0812">Transmembrane</keyword>
<evidence type="ECO:0000256" key="5">
    <source>
        <dbReference type="ARBA" id="ARBA00023136"/>
    </source>
</evidence>
<dbReference type="InterPro" id="IPR005538">
    <property type="entry name" value="LrgA/CidA"/>
</dbReference>
<dbReference type="Pfam" id="PF03788">
    <property type="entry name" value="LrgA"/>
    <property type="match status" value="1"/>
</dbReference>
<reference evidence="7 8" key="1">
    <citation type="submission" date="2018-02" db="EMBL/GenBank/DDBJ databases">
        <title>Genomic Encyclopedia of Archaeal and Bacterial Type Strains, Phase II (KMG-II): from individual species to whole genera.</title>
        <authorList>
            <person name="Goeker M."/>
        </authorList>
    </citation>
    <scope>NUCLEOTIDE SEQUENCE [LARGE SCALE GENOMIC DNA]</scope>
    <source>
        <strain evidence="7 8">DSM 18921</strain>
    </source>
</reference>
<dbReference type="AlphaFoldDB" id="A0A2S8RYL8"/>
<keyword evidence="5 6" id="KW-0472">Membrane</keyword>
<evidence type="ECO:0000256" key="2">
    <source>
        <dbReference type="ARBA" id="ARBA00022475"/>
    </source>
</evidence>
<organism evidence="7 8">
    <name type="scientific">Albidovulum denitrificans</name>
    <dbReference type="NCBI Taxonomy" id="404881"/>
    <lineage>
        <taxon>Bacteria</taxon>
        <taxon>Pseudomonadati</taxon>
        <taxon>Pseudomonadota</taxon>
        <taxon>Alphaproteobacteria</taxon>
        <taxon>Rhodobacterales</taxon>
        <taxon>Paracoccaceae</taxon>
        <taxon>Albidovulum</taxon>
    </lineage>
</organism>
<keyword evidence="8" id="KW-1185">Reference proteome</keyword>
<name>A0A2S8RYL8_9RHOB</name>
<dbReference type="PANTHER" id="PTHR33931">
    <property type="entry name" value="HOLIN-LIKE PROTEIN CIDA-RELATED"/>
    <property type="match status" value="1"/>
</dbReference>
<evidence type="ECO:0000256" key="3">
    <source>
        <dbReference type="ARBA" id="ARBA00022692"/>
    </source>
</evidence>
<dbReference type="OrthoDB" id="385012at2"/>
<dbReference type="GO" id="GO:0005886">
    <property type="term" value="C:plasma membrane"/>
    <property type="evidence" value="ECO:0007669"/>
    <property type="project" value="UniProtKB-SubCell"/>
</dbReference>
<keyword evidence="4 6" id="KW-1133">Transmembrane helix</keyword>
<feature type="transmembrane region" description="Helical" evidence="6">
    <location>
        <begin position="57"/>
        <end position="77"/>
    </location>
</feature>
<evidence type="ECO:0000256" key="6">
    <source>
        <dbReference type="SAM" id="Phobius"/>
    </source>
</evidence>
<proteinExistence type="predicted"/>
<accession>A0A2S8RYL8</accession>
<keyword evidence="2" id="KW-1003">Cell membrane</keyword>
<gene>
    <name evidence="7" type="ORF">LX70_03940</name>
</gene>
<keyword evidence="7" id="KW-0378">Hydrolase</keyword>
<dbReference type="RefSeq" id="WP_105516481.1">
    <property type="nucleotide sequence ID" value="NZ_PVEP01000014.1"/>
</dbReference>
<protein>
    <submittedName>
        <fullName evidence="7">Putative effector of murein hydrolase LrgA (UPF0299 family)</fullName>
    </submittedName>
</protein>